<reference evidence="4" key="1">
    <citation type="submission" date="2011-12" db="EMBL/GenBank/DDBJ databases">
        <authorList>
            <consortium name="The Broad Institute Genome Sequencing Platform"/>
            <person name="Russ C."/>
            <person name="Tyler B."/>
            <person name="Panabieres F."/>
            <person name="Shan W."/>
            <person name="Tripathy S."/>
            <person name="Grunwald N."/>
            <person name="Machado M."/>
            <person name="Young S.K."/>
            <person name="Zeng Q."/>
            <person name="Gargeya S."/>
            <person name="Fitzgerald M."/>
            <person name="Haas B."/>
            <person name="Abouelleil A."/>
            <person name="Alvarado L."/>
            <person name="Arachchi H.M."/>
            <person name="Berlin A."/>
            <person name="Chapman S.B."/>
            <person name="Gearin G."/>
            <person name="Goldberg J."/>
            <person name="Griggs A."/>
            <person name="Gujja S."/>
            <person name="Hansen M."/>
            <person name="Heiman D."/>
            <person name="Howarth C."/>
            <person name="Larimer J."/>
            <person name="Lui A."/>
            <person name="MacDonald P.J.P."/>
            <person name="McCowen C."/>
            <person name="Montmayeur A."/>
            <person name="Murphy C."/>
            <person name="Neiman D."/>
            <person name="Pearson M."/>
            <person name="Priest M."/>
            <person name="Roberts A."/>
            <person name="Saif S."/>
            <person name="Shea T."/>
            <person name="Sisk P."/>
            <person name="Stolte C."/>
            <person name="Sykes S."/>
            <person name="Wortman J."/>
            <person name="Nusbaum C."/>
            <person name="Birren B."/>
        </authorList>
    </citation>
    <scope>NUCLEOTIDE SEQUENCE [LARGE SCALE GENOMIC DNA]</scope>
    <source>
        <strain evidence="4">INRA-310</strain>
    </source>
</reference>
<dbReference type="Pfam" id="PF13961">
    <property type="entry name" value="DUF4219"/>
    <property type="match status" value="1"/>
</dbReference>
<name>W2PAU3_PHYN3</name>
<evidence type="ECO:0000313" key="3">
    <source>
        <dbReference type="EMBL" id="ETM97946.1"/>
    </source>
</evidence>
<evidence type="ECO:0000259" key="2">
    <source>
        <dbReference type="Pfam" id="PF13961"/>
    </source>
</evidence>
<organism evidence="3 4">
    <name type="scientific">Phytophthora nicotianae (strain INRA-310)</name>
    <name type="common">Phytophthora parasitica</name>
    <dbReference type="NCBI Taxonomy" id="761204"/>
    <lineage>
        <taxon>Eukaryota</taxon>
        <taxon>Sar</taxon>
        <taxon>Stramenopiles</taxon>
        <taxon>Oomycota</taxon>
        <taxon>Peronosporomycetes</taxon>
        <taxon>Peronosporales</taxon>
        <taxon>Peronosporaceae</taxon>
        <taxon>Phytophthora</taxon>
    </lineage>
</organism>
<dbReference type="InterPro" id="IPR025314">
    <property type="entry name" value="DUF4219"/>
</dbReference>
<dbReference type="STRING" id="761204.W2PAU3"/>
<dbReference type="OMA" id="KYEATPY"/>
<dbReference type="EMBL" id="KI669780">
    <property type="protein sequence ID" value="ETM97946.1"/>
    <property type="molecule type" value="Genomic_DNA"/>
</dbReference>
<proteinExistence type="predicted"/>
<evidence type="ECO:0000256" key="1">
    <source>
        <dbReference type="SAM" id="MobiDB-lite"/>
    </source>
</evidence>
<protein>
    <recommendedName>
        <fullName evidence="2">DUF4219 domain-containing protein</fullName>
    </recommendedName>
</protein>
<reference evidence="3 4" key="2">
    <citation type="submission" date="2013-11" db="EMBL/GenBank/DDBJ databases">
        <title>The Genome Sequence of Phytophthora parasitica INRA-310.</title>
        <authorList>
            <consortium name="The Broad Institute Genomics Platform"/>
            <person name="Russ C."/>
            <person name="Tyler B."/>
            <person name="Panabieres F."/>
            <person name="Shan W."/>
            <person name="Tripathy S."/>
            <person name="Grunwald N."/>
            <person name="Machado M."/>
            <person name="Johnson C.S."/>
            <person name="Arredondo F."/>
            <person name="Hong C."/>
            <person name="Coffey M."/>
            <person name="Young S.K."/>
            <person name="Zeng Q."/>
            <person name="Gargeya S."/>
            <person name="Fitzgerald M."/>
            <person name="Abouelleil A."/>
            <person name="Alvarado L."/>
            <person name="Chapman S.B."/>
            <person name="Gainer-Dewar J."/>
            <person name="Goldberg J."/>
            <person name="Griggs A."/>
            <person name="Gujja S."/>
            <person name="Hansen M."/>
            <person name="Howarth C."/>
            <person name="Imamovic A."/>
            <person name="Ireland A."/>
            <person name="Larimer J."/>
            <person name="McCowan C."/>
            <person name="Murphy C."/>
            <person name="Pearson M."/>
            <person name="Poon T.W."/>
            <person name="Priest M."/>
            <person name="Roberts A."/>
            <person name="Saif S."/>
            <person name="Shea T."/>
            <person name="Sykes S."/>
            <person name="Wortman J."/>
            <person name="Nusbaum C."/>
            <person name="Birren B."/>
        </authorList>
    </citation>
    <scope>NUCLEOTIDE SEQUENCE [LARGE SCALE GENOMIC DNA]</scope>
    <source>
        <strain evidence="3 4">INRA-310</strain>
    </source>
</reference>
<gene>
    <name evidence="3" type="ORF">PPTG_19896</name>
</gene>
<feature type="region of interest" description="Disordered" evidence="1">
    <location>
        <begin position="1"/>
        <end position="20"/>
    </location>
</feature>
<dbReference type="OrthoDB" id="121492at2759"/>
<dbReference type="AlphaFoldDB" id="W2PAU3"/>
<feature type="domain" description="DUF4219" evidence="2">
    <location>
        <begin position="22"/>
        <end position="46"/>
    </location>
</feature>
<evidence type="ECO:0000313" key="4">
    <source>
        <dbReference type="Proteomes" id="UP000018817"/>
    </source>
</evidence>
<sequence length="168" mass="19452">MNTTNNNKKGGSDDKKKAHPSFDGQDFEVWLERMALKLQRNGLWSYSKEILYDGMTDKIMKTVKYEATPYRVMEYLKKSLRKLQLDVKGNMSDHLGEIRLLMDRIGLLGKPLDDYEKTALLIGSLPRDYDNVVEAFLASHVPTDPNEPPNYEHLEHALETAYDRRQDC</sequence>
<dbReference type="Proteomes" id="UP000018817">
    <property type="component" value="Unassembled WGS sequence"/>
</dbReference>
<dbReference type="VEuPathDB" id="FungiDB:PPTG_19896"/>
<accession>W2PAU3</accession>
<dbReference type="GeneID" id="20188582"/>
<dbReference type="RefSeq" id="XP_008916759.1">
    <property type="nucleotide sequence ID" value="XM_008918511.1"/>
</dbReference>
<dbReference type="Pfam" id="PF14223">
    <property type="entry name" value="Retrotran_gag_2"/>
    <property type="match status" value="1"/>
</dbReference>